<name>A0A6A6XED1_9PLEO</name>
<dbReference type="SUPFAM" id="SSF54373">
    <property type="entry name" value="FAD-linked reductases, C-terminal domain"/>
    <property type="match status" value="1"/>
</dbReference>
<dbReference type="SUPFAM" id="SSF51905">
    <property type="entry name" value="FAD/NAD(P)-binding domain"/>
    <property type="match status" value="1"/>
</dbReference>
<comment type="similarity">
    <text evidence="1">Belongs to the GMC oxidoreductase family.</text>
</comment>
<keyword evidence="6" id="KW-1185">Reference proteome</keyword>
<dbReference type="InterPro" id="IPR036188">
    <property type="entry name" value="FAD/NAD-bd_sf"/>
</dbReference>
<dbReference type="OrthoDB" id="269227at2759"/>
<evidence type="ECO:0000313" key="6">
    <source>
        <dbReference type="Proteomes" id="UP000799757"/>
    </source>
</evidence>
<sequence>MLCCTFPQAALTAITLFTLPSYSTASTLPETRALETYDYVVIGSGPGGGPLSARLAIAGFKVLLVEAGDDQGANLHYQVPALHAQSTEEQSMRWDYYVNHYSDLERQKKDSKMTYRTPRGDLHVGPNGASGTGEPPAGSTPLGILYPRAGTLGGCGSHNALITVYPHKSDWNGIAALTGDSSWAADKMRAYFIKLERSRYLPSGIVGHGFNGWLTTMVTDLTLVLQDLKLLSLVLGAASAMGKSVLDLIPTIGGLGDVLLRDINVDTPGRDAAEGLYQVPLTMDDYHRNSARELILNTANAKNADGSRKYHLDILLNTLATKVRFDTSVTPPKAIGIDFLSGSSLYRADPRASSTAGGTAGSVAASREVIISAGSFNTPQLLKLSGVGPAAELSQQKIPLVADLPGVGTNLQDRYETSLGGQAPSDFSLTKDCTFLHSSPDPCYEKWRDNAVFKGVYGSNGLSIGIVKKSSAAAAEGGDPDLFIAGAPAYFTGYFQGYANFSVASRDHWVWIVLKAHSRNNAGTVTLKSSDPRDTPLINFKSFDEGVKGNGEDEKDLQAVVEGMEFGRKIFKSVLPLDGSFKEVWPGADVKGDAMKEFIKNEAWGHHACCTAKIGADSDKMAVLDSKFRVRGVQGLRVVDASVFPKIPGFYIAVPVYMISEKAAEVILADAK</sequence>
<evidence type="ECO:0000313" key="5">
    <source>
        <dbReference type="EMBL" id="KAF2794930.1"/>
    </source>
</evidence>
<dbReference type="GO" id="GO:0050660">
    <property type="term" value="F:flavin adenine dinucleotide binding"/>
    <property type="evidence" value="ECO:0007669"/>
    <property type="project" value="InterPro"/>
</dbReference>
<dbReference type="PIRSF" id="PIRSF000137">
    <property type="entry name" value="Alcohol_oxidase"/>
    <property type="match status" value="1"/>
</dbReference>
<dbReference type="PANTHER" id="PTHR11552:SF213">
    <property type="entry name" value="DEHYDROGENASE, PUTATIVE-RELATED"/>
    <property type="match status" value="1"/>
</dbReference>
<feature type="signal peptide" evidence="3">
    <location>
        <begin position="1"/>
        <end position="25"/>
    </location>
</feature>
<keyword evidence="3" id="KW-0732">Signal</keyword>
<dbReference type="InterPro" id="IPR007867">
    <property type="entry name" value="GMC_OxRtase_C"/>
</dbReference>
<dbReference type="Pfam" id="PF05199">
    <property type="entry name" value="GMC_oxred_C"/>
    <property type="match status" value="1"/>
</dbReference>
<gene>
    <name evidence="5" type="ORF">K505DRAFT_303084</name>
</gene>
<accession>A0A6A6XED1</accession>
<evidence type="ECO:0000256" key="2">
    <source>
        <dbReference type="SAM" id="MobiDB-lite"/>
    </source>
</evidence>
<feature type="region of interest" description="Disordered" evidence="2">
    <location>
        <begin position="109"/>
        <end position="140"/>
    </location>
</feature>
<reference evidence="5" key="1">
    <citation type="journal article" date="2020" name="Stud. Mycol.">
        <title>101 Dothideomycetes genomes: a test case for predicting lifestyles and emergence of pathogens.</title>
        <authorList>
            <person name="Haridas S."/>
            <person name="Albert R."/>
            <person name="Binder M."/>
            <person name="Bloem J."/>
            <person name="Labutti K."/>
            <person name="Salamov A."/>
            <person name="Andreopoulos B."/>
            <person name="Baker S."/>
            <person name="Barry K."/>
            <person name="Bills G."/>
            <person name="Bluhm B."/>
            <person name="Cannon C."/>
            <person name="Castanera R."/>
            <person name="Culley D."/>
            <person name="Daum C."/>
            <person name="Ezra D."/>
            <person name="Gonzalez J."/>
            <person name="Henrissat B."/>
            <person name="Kuo A."/>
            <person name="Liang C."/>
            <person name="Lipzen A."/>
            <person name="Lutzoni F."/>
            <person name="Magnuson J."/>
            <person name="Mondo S."/>
            <person name="Nolan M."/>
            <person name="Ohm R."/>
            <person name="Pangilinan J."/>
            <person name="Park H.-J."/>
            <person name="Ramirez L."/>
            <person name="Alfaro M."/>
            <person name="Sun H."/>
            <person name="Tritt A."/>
            <person name="Yoshinaga Y."/>
            <person name="Zwiers L.-H."/>
            <person name="Turgeon B."/>
            <person name="Goodwin S."/>
            <person name="Spatafora J."/>
            <person name="Crous P."/>
            <person name="Grigoriev I."/>
        </authorList>
    </citation>
    <scope>NUCLEOTIDE SEQUENCE</scope>
    <source>
        <strain evidence="5">CBS 109.77</strain>
    </source>
</reference>
<dbReference type="GO" id="GO:0016614">
    <property type="term" value="F:oxidoreductase activity, acting on CH-OH group of donors"/>
    <property type="evidence" value="ECO:0007669"/>
    <property type="project" value="InterPro"/>
</dbReference>
<dbReference type="Pfam" id="PF00732">
    <property type="entry name" value="GMC_oxred_N"/>
    <property type="match status" value="1"/>
</dbReference>
<evidence type="ECO:0000259" key="4">
    <source>
        <dbReference type="PROSITE" id="PS00624"/>
    </source>
</evidence>
<dbReference type="AlphaFoldDB" id="A0A6A6XED1"/>
<proteinExistence type="inferred from homology"/>
<feature type="compositionally biased region" description="Basic and acidic residues" evidence="2">
    <location>
        <begin position="109"/>
        <end position="122"/>
    </location>
</feature>
<feature type="domain" description="Glucose-methanol-choline oxidoreductase N-terminal" evidence="4">
    <location>
        <begin position="374"/>
        <end position="388"/>
    </location>
</feature>
<dbReference type="Gene3D" id="3.30.560.10">
    <property type="entry name" value="Glucose Oxidase, domain 3"/>
    <property type="match status" value="1"/>
</dbReference>
<organism evidence="5 6">
    <name type="scientific">Melanomma pulvis-pyrius CBS 109.77</name>
    <dbReference type="NCBI Taxonomy" id="1314802"/>
    <lineage>
        <taxon>Eukaryota</taxon>
        <taxon>Fungi</taxon>
        <taxon>Dikarya</taxon>
        <taxon>Ascomycota</taxon>
        <taxon>Pezizomycotina</taxon>
        <taxon>Dothideomycetes</taxon>
        <taxon>Pleosporomycetidae</taxon>
        <taxon>Pleosporales</taxon>
        <taxon>Melanommataceae</taxon>
        <taxon>Melanomma</taxon>
    </lineage>
</organism>
<dbReference type="InterPro" id="IPR000172">
    <property type="entry name" value="GMC_OxRdtase_N"/>
</dbReference>
<dbReference type="Gene3D" id="3.50.50.60">
    <property type="entry name" value="FAD/NAD(P)-binding domain"/>
    <property type="match status" value="1"/>
</dbReference>
<dbReference type="InterPro" id="IPR012132">
    <property type="entry name" value="GMC_OxRdtase"/>
</dbReference>
<feature type="chain" id="PRO_5025470897" evidence="3">
    <location>
        <begin position="26"/>
        <end position="672"/>
    </location>
</feature>
<dbReference type="PANTHER" id="PTHR11552">
    <property type="entry name" value="GLUCOSE-METHANOL-CHOLINE GMC OXIDOREDUCTASE"/>
    <property type="match status" value="1"/>
</dbReference>
<protein>
    <submittedName>
        <fullName evidence="5">GMC oxidoreductase</fullName>
    </submittedName>
</protein>
<evidence type="ECO:0000256" key="3">
    <source>
        <dbReference type="SAM" id="SignalP"/>
    </source>
</evidence>
<evidence type="ECO:0000256" key="1">
    <source>
        <dbReference type="ARBA" id="ARBA00010790"/>
    </source>
</evidence>
<dbReference type="EMBL" id="MU001875">
    <property type="protein sequence ID" value="KAF2794930.1"/>
    <property type="molecule type" value="Genomic_DNA"/>
</dbReference>
<dbReference type="Proteomes" id="UP000799757">
    <property type="component" value="Unassembled WGS sequence"/>
</dbReference>
<dbReference type="PROSITE" id="PS00624">
    <property type="entry name" value="GMC_OXRED_2"/>
    <property type="match status" value="1"/>
</dbReference>